<keyword evidence="1" id="KW-0479">Metal-binding</keyword>
<dbReference type="Proteomes" id="UP001059295">
    <property type="component" value="Chromosome"/>
</dbReference>
<evidence type="ECO:0000313" key="5">
    <source>
        <dbReference type="EMBL" id="UWN56545.1"/>
    </source>
</evidence>
<dbReference type="PROSITE" id="PS00198">
    <property type="entry name" value="4FE4S_FER_1"/>
    <property type="match status" value="1"/>
</dbReference>
<dbReference type="Gene3D" id="3.30.70.20">
    <property type="match status" value="1"/>
</dbReference>
<sequence>MYFKTLDKAECCGCTACFAACPKRCITMRSDEEGFLYPEIDKAACIECGLCERVCPFDRPTYANTPAPQVYASYVKDENQQVQSSSGGLFYAVSRWVIGQGGIVYGAAFDELFRLRHTGAETLEELRPLRGSKYLQSDLRGTFREIRAHLKAGRWVYFTGTGCQVAGLRAFLQQEYATLVTSDLVCHGTPSQQLFDWHLDYLRQKEQGEITSYSFRDMGGWGICETYNYVSQTRHKSGVRRLYSYDLSPYFYQFMRAFGYRYSCYHCPFARIPRQGDITLADYWGVKRYFPNMDTDKGVSLVLLNSPQGAAVWQEVENTLHSCPSCVEHAVAENGNLLRPTRMPAIRPHCYDMIHRRGYRSVARKEFRPPHYYLTRLRVFLAQTKLGALLKWVKRRQGR</sequence>
<evidence type="ECO:0000259" key="4">
    <source>
        <dbReference type="PROSITE" id="PS51379"/>
    </source>
</evidence>
<dbReference type="Pfam" id="PF12838">
    <property type="entry name" value="Fer4_7"/>
    <property type="match status" value="1"/>
</dbReference>
<keyword evidence="3" id="KW-0411">Iron-sulfur</keyword>
<evidence type="ECO:0000256" key="2">
    <source>
        <dbReference type="ARBA" id="ARBA00023004"/>
    </source>
</evidence>
<gene>
    <name evidence="5" type="ORF">NQ491_07720</name>
</gene>
<keyword evidence="2" id="KW-0408">Iron</keyword>
<dbReference type="InterPro" id="IPR017900">
    <property type="entry name" value="4Fe4S_Fe_S_CS"/>
</dbReference>
<dbReference type="GeneID" id="82891612"/>
<keyword evidence="6" id="KW-1185">Reference proteome</keyword>
<dbReference type="PANTHER" id="PTHR43193">
    <property type="match status" value="1"/>
</dbReference>
<evidence type="ECO:0000313" key="6">
    <source>
        <dbReference type="Proteomes" id="UP001059295"/>
    </source>
</evidence>
<dbReference type="InterPro" id="IPR007525">
    <property type="entry name" value="FrhB_FdhB_C"/>
</dbReference>
<dbReference type="SUPFAM" id="SSF54862">
    <property type="entry name" value="4Fe-4S ferredoxins"/>
    <property type="match status" value="1"/>
</dbReference>
<name>A0ABY5UX05_9BACT</name>
<dbReference type="InterPro" id="IPR052977">
    <property type="entry name" value="Polyferredoxin-like_ET"/>
</dbReference>
<dbReference type="EMBL" id="CP102294">
    <property type="protein sequence ID" value="UWN56545.1"/>
    <property type="molecule type" value="Genomic_DNA"/>
</dbReference>
<feature type="domain" description="4Fe-4S ferredoxin-type" evidence="4">
    <location>
        <begin position="2"/>
        <end position="31"/>
    </location>
</feature>
<dbReference type="Pfam" id="PF04432">
    <property type="entry name" value="FrhB_FdhB_C"/>
    <property type="match status" value="1"/>
</dbReference>
<evidence type="ECO:0000256" key="3">
    <source>
        <dbReference type="ARBA" id="ARBA00023014"/>
    </source>
</evidence>
<evidence type="ECO:0000256" key="1">
    <source>
        <dbReference type="ARBA" id="ARBA00022723"/>
    </source>
</evidence>
<dbReference type="InterPro" id="IPR017896">
    <property type="entry name" value="4Fe4S_Fe-S-bd"/>
</dbReference>
<reference evidence="5" key="1">
    <citation type="journal article" date="2022" name="Cell">
        <title>Design, construction, and in vivo augmentation of a complex gut microbiome.</title>
        <authorList>
            <person name="Cheng A.G."/>
            <person name="Ho P.Y."/>
            <person name="Aranda-Diaz A."/>
            <person name="Jain S."/>
            <person name="Yu F.B."/>
            <person name="Meng X."/>
            <person name="Wang M."/>
            <person name="Iakiviak M."/>
            <person name="Nagashima K."/>
            <person name="Zhao A."/>
            <person name="Murugkar P."/>
            <person name="Patil A."/>
            <person name="Atabakhsh K."/>
            <person name="Weakley A."/>
            <person name="Yan J."/>
            <person name="Brumbaugh A.R."/>
            <person name="Higginbottom S."/>
            <person name="Dimas A."/>
            <person name="Shiver A.L."/>
            <person name="Deutschbauer A."/>
            <person name="Neff N."/>
            <person name="Sonnenburg J.L."/>
            <person name="Huang K.C."/>
            <person name="Fischbach M.A."/>
        </authorList>
    </citation>
    <scope>NUCLEOTIDE SEQUENCE</scope>
    <source>
        <strain evidence="5">AP11</strain>
    </source>
</reference>
<dbReference type="PANTHER" id="PTHR43193:SF2">
    <property type="entry name" value="POLYFERREDOXIN PROTEIN FWDF"/>
    <property type="match status" value="1"/>
</dbReference>
<feature type="domain" description="4Fe-4S ferredoxin-type" evidence="4">
    <location>
        <begin position="36"/>
        <end position="65"/>
    </location>
</feature>
<organism evidence="5 6">
    <name type="scientific">Alistipes ihumii AP11</name>
    <dbReference type="NCBI Taxonomy" id="1211813"/>
    <lineage>
        <taxon>Bacteria</taxon>
        <taxon>Pseudomonadati</taxon>
        <taxon>Bacteroidota</taxon>
        <taxon>Bacteroidia</taxon>
        <taxon>Bacteroidales</taxon>
        <taxon>Rikenellaceae</taxon>
        <taxon>Alistipes</taxon>
    </lineage>
</organism>
<dbReference type="RefSeq" id="WP_019246760.1">
    <property type="nucleotide sequence ID" value="NZ_CAPH01000018.1"/>
</dbReference>
<protein>
    <submittedName>
        <fullName evidence="5">Coenzyme F420 hydrogenase/dehydrogenase, beta subunit C-terminal domain</fullName>
    </submittedName>
</protein>
<dbReference type="PROSITE" id="PS51379">
    <property type="entry name" value="4FE4S_FER_2"/>
    <property type="match status" value="2"/>
</dbReference>
<proteinExistence type="predicted"/>
<accession>A0ABY5UX05</accession>